<feature type="domain" description="Kinetochore protein Sos7 coiled-coil" evidence="3">
    <location>
        <begin position="50"/>
        <end position="121"/>
    </location>
</feature>
<evidence type="ECO:0000256" key="1">
    <source>
        <dbReference type="SAM" id="Coils"/>
    </source>
</evidence>
<dbReference type="GeneID" id="25989893"/>
<sequence length="317" mass="35428">MQSSTRTPKPSEPTALEKERDWFRSSSLLENRDARPGSVLARKEQQKGGFRLLKQRFLDSEAKRQFLFAITGESPSLAPGENERLERENKEKKAVLKEKKAEVERLRVEIGEMAKDNEQKHAELSEKVAQVSKLQKEIDSMELELARLNAAHPPDSRMTMAEASETLDKQTERLEELTSALGTADGRIAELSEALIARRARVAQLSKDRQREEARAAEVTKLRSMGDNHALQLADWFGRMNTQYRALLGIRDMSVENGRTTVEYEEGVTLTMDFAPKLVAADVTGTNADMTEAINAAISANDPAGLVADVLVRIRPL</sequence>
<gene>
    <name evidence="4" type="ORF">A1Q1_06381</name>
</gene>
<protein>
    <recommendedName>
        <fullName evidence="3">Kinetochore protein Sos7 coiled-coil domain-containing protein</fullName>
    </recommendedName>
</protein>
<accession>J5Q385</accession>
<reference evidence="4 5" key="1">
    <citation type="journal article" date="2012" name="Eukaryot. Cell">
        <title>Draft genome sequence of CBS 2479, the standard type strain of Trichosporon asahii.</title>
        <authorList>
            <person name="Yang R.Y."/>
            <person name="Li H.T."/>
            <person name="Zhu H."/>
            <person name="Zhou G.P."/>
            <person name="Wang M."/>
            <person name="Wang L."/>
        </authorList>
    </citation>
    <scope>NUCLEOTIDE SEQUENCE [LARGE SCALE GENOMIC DNA]</scope>
    <source>
        <strain evidence="5">ATCC 90039 / CBS 2479 / JCM 2466 / KCTC 7840 / NCYC 2677 / UAMH 7654</strain>
    </source>
</reference>
<evidence type="ECO:0000313" key="4">
    <source>
        <dbReference type="EMBL" id="EJT45243.1"/>
    </source>
</evidence>
<dbReference type="OrthoDB" id="18959at2759"/>
<dbReference type="Pfam" id="PF20882">
    <property type="entry name" value="Sos7"/>
    <property type="match status" value="1"/>
</dbReference>
<dbReference type="HOGENOM" id="CLU_877700_0_0_1"/>
<keyword evidence="1" id="KW-0175">Coiled coil</keyword>
<evidence type="ECO:0000259" key="3">
    <source>
        <dbReference type="Pfam" id="PF20882"/>
    </source>
</evidence>
<dbReference type="InterPro" id="IPR048781">
    <property type="entry name" value="Sos7_CC"/>
</dbReference>
<organism evidence="4 5">
    <name type="scientific">Trichosporon asahii var. asahii (strain ATCC 90039 / CBS 2479 / JCM 2466 / KCTC 7840 / NBRC 103889/ NCYC 2677 / UAMH 7654)</name>
    <name type="common">Yeast</name>
    <dbReference type="NCBI Taxonomy" id="1186058"/>
    <lineage>
        <taxon>Eukaryota</taxon>
        <taxon>Fungi</taxon>
        <taxon>Dikarya</taxon>
        <taxon>Basidiomycota</taxon>
        <taxon>Agaricomycotina</taxon>
        <taxon>Tremellomycetes</taxon>
        <taxon>Trichosporonales</taxon>
        <taxon>Trichosporonaceae</taxon>
        <taxon>Trichosporon</taxon>
    </lineage>
</organism>
<feature type="coiled-coil region" evidence="1">
    <location>
        <begin position="82"/>
        <end position="222"/>
    </location>
</feature>
<evidence type="ECO:0000256" key="2">
    <source>
        <dbReference type="SAM" id="MobiDB-lite"/>
    </source>
</evidence>
<dbReference type="GO" id="GO:0034501">
    <property type="term" value="P:protein localization to kinetochore"/>
    <property type="evidence" value="ECO:0007669"/>
    <property type="project" value="InterPro"/>
</dbReference>
<feature type="region of interest" description="Disordered" evidence="2">
    <location>
        <begin position="1"/>
        <end position="46"/>
    </location>
</feature>
<feature type="compositionally biased region" description="Basic and acidic residues" evidence="2">
    <location>
        <begin position="30"/>
        <end position="46"/>
    </location>
</feature>
<dbReference type="Proteomes" id="UP000002748">
    <property type="component" value="Unassembled WGS sequence"/>
</dbReference>
<dbReference type="Gene3D" id="1.10.287.1490">
    <property type="match status" value="1"/>
</dbReference>
<name>J5Q385_TRIAS</name>
<dbReference type="EMBL" id="ALBS01000331">
    <property type="protein sequence ID" value="EJT45243.1"/>
    <property type="molecule type" value="Genomic_DNA"/>
</dbReference>
<dbReference type="AlphaFoldDB" id="J5Q385"/>
<comment type="caution">
    <text evidence="4">The sequence shown here is derived from an EMBL/GenBank/DDBJ whole genome shotgun (WGS) entry which is preliminary data.</text>
</comment>
<dbReference type="PANTHER" id="PTHR37329">
    <property type="entry name" value="KINETOCHORE PROTEIN SOS7"/>
    <property type="match status" value="1"/>
</dbReference>
<dbReference type="VEuPathDB" id="FungiDB:A1Q1_06381"/>
<dbReference type="InterPro" id="IPR037475">
    <property type="entry name" value="Sos7"/>
</dbReference>
<dbReference type="RefSeq" id="XP_014176970.1">
    <property type="nucleotide sequence ID" value="XM_014321495.1"/>
</dbReference>
<dbReference type="PANTHER" id="PTHR37329:SF1">
    <property type="entry name" value="KINETOCHORE PROTEIN SOS7"/>
    <property type="match status" value="1"/>
</dbReference>
<dbReference type="GO" id="GO:0051315">
    <property type="term" value="P:attachment of mitotic spindle microtubules to kinetochore"/>
    <property type="evidence" value="ECO:0007669"/>
    <property type="project" value="TreeGrafter"/>
</dbReference>
<evidence type="ECO:0000313" key="5">
    <source>
        <dbReference type="Proteomes" id="UP000002748"/>
    </source>
</evidence>
<proteinExistence type="predicted"/>
<dbReference type="GO" id="GO:0000776">
    <property type="term" value="C:kinetochore"/>
    <property type="evidence" value="ECO:0007669"/>
    <property type="project" value="InterPro"/>
</dbReference>
<dbReference type="KEGG" id="tasa:A1Q1_06381"/>